<feature type="signal peptide" evidence="1">
    <location>
        <begin position="1"/>
        <end position="27"/>
    </location>
</feature>
<dbReference type="OrthoDB" id="609485at2"/>
<evidence type="ECO:0000313" key="3">
    <source>
        <dbReference type="Proteomes" id="UP000293331"/>
    </source>
</evidence>
<keyword evidence="3" id="KW-1185">Reference proteome</keyword>
<accession>A0A4Q5LPG0</accession>
<dbReference type="RefSeq" id="WP_129875535.1">
    <property type="nucleotide sequence ID" value="NZ_SEWG01000002.1"/>
</dbReference>
<sequence>MLFKKSYPKIYTLIILLLCLFFCNARGQDKTSATKKIISTVEDYRNLYPSEKLYIKLDRPNYTVTDTIWFKAWLFNAALYTPSKLSAKLYVELINDSSIVVKRFAIPLKMGLGYGQIALNEQLGEGRYTLRAYTNWMQNFGPGALFSKMLYIGKPLTAGNWLINEQHNITSTNNLNLAVTLTDINNLPVSYKDVELKLMEGNSTLFKSNYLTGDDGMLHSQVKLPANVQEKQLSLHITDKITKSTFSLPFYPGGTMQDIDLQFMPESGNMVAGLTNRVGFKAIGKDGLGVDVQGIINDSKGNQAGKFKSTRKGMGNFILLPQPGEAYTANYWVNGIKHVAQLPGVMPAGIILKVDNLANADSVFIHITATPGIAAANRQYVLLAQSAGGVYLGAALNLQKGFYNMAFAKSIFVSGIINFTLLDGTQPLAQRKIFIDHHDRMVLNIEPAHATWLANDSISVTLNALDAAANPVKGSFAVSVTDDALVKQDSLQENMESRLLLTSELKGNIEEPSWYFRGNDPLTAVALDNLMLTQGWTGFDNAIFAQIPATPKFLAEPDNALTGRVTGLFNNPFKNAKVSIFTTNKKYSIILIDTVTDANGRFKLSNLPLVDSIIYHIKATGKNGRELGAKFDLDVFKPAPITKSEGVMPMPWYAQHTDPAMIRLYSNPPQTLPDLNPDEVKGRLLKQVVIKGKKPIDPKTYIPMIRKVINEKTLLEAGNKNLRDLLAEKFNSLHIVGYYSPDKETEQYLIGHNILVDVQVDGQSMRQTYREQFVSTLRLFLYNIPASEIKNIRIYDGFYAVITIETRGGTGLNTMPTPGLIVYRPIPYNLAVQFYTPRYKLNNPALNNLRPTLYWHPDLVTDASGKVTLYFYAGNKPSTYTINIEGADMLGHFGAQTLKINIASKTTASK</sequence>
<gene>
    <name evidence="2" type="ORF">EWM62_04865</name>
</gene>
<feature type="chain" id="PRO_5020556806" description="Carboxypeptidase regulatory-like domain-containing protein" evidence="1">
    <location>
        <begin position="28"/>
        <end position="910"/>
    </location>
</feature>
<dbReference type="Gene3D" id="2.60.40.1930">
    <property type="match status" value="1"/>
</dbReference>
<evidence type="ECO:0008006" key="4">
    <source>
        <dbReference type="Google" id="ProtNLM"/>
    </source>
</evidence>
<comment type="caution">
    <text evidence="2">The sequence shown here is derived from an EMBL/GenBank/DDBJ whole genome shotgun (WGS) entry which is preliminary data.</text>
</comment>
<dbReference type="Proteomes" id="UP000293331">
    <property type="component" value="Unassembled WGS sequence"/>
</dbReference>
<dbReference type="EMBL" id="SEWG01000002">
    <property type="protein sequence ID" value="RYU91275.1"/>
    <property type="molecule type" value="Genomic_DNA"/>
</dbReference>
<protein>
    <recommendedName>
        <fullName evidence="4">Carboxypeptidase regulatory-like domain-containing protein</fullName>
    </recommendedName>
</protein>
<dbReference type="SUPFAM" id="SSF49464">
    <property type="entry name" value="Carboxypeptidase regulatory domain-like"/>
    <property type="match status" value="1"/>
</dbReference>
<evidence type="ECO:0000313" key="2">
    <source>
        <dbReference type="EMBL" id="RYU91275.1"/>
    </source>
</evidence>
<reference evidence="2 3" key="1">
    <citation type="submission" date="2019-02" db="EMBL/GenBank/DDBJ databases">
        <title>Bacterial novel species Mucilaginibacter sp. 17JY9-4 isolated from soil.</title>
        <authorList>
            <person name="Jung H.-Y."/>
        </authorList>
    </citation>
    <scope>NUCLEOTIDE SEQUENCE [LARGE SCALE GENOMIC DNA]</scope>
    <source>
        <strain evidence="2 3">17JY9-4</strain>
    </source>
</reference>
<dbReference type="InterPro" id="IPR008969">
    <property type="entry name" value="CarboxyPept-like_regulatory"/>
</dbReference>
<name>A0A4Q5LPG0_9SPHI</name>
<organism evidence="2 3">
    <name type="scientific">Mucilaginibacter terrigena</name>
    <dbReference type="NCBI Taxonomy" id="2492395"/>
    <lineage>
        <taxon>Bacteria</taxon>
        <taxon>Pseudomonadati</taxon>
        <taxon>Bacteroidota</taxon>
        <taxon>Sphingobacteriia</taxon>
        <taxon>Sphingobacteriales</taxon>
        <taxon>Sphingobacteriaceae</taxon>
        <taxon>Mucilaginibacter</taxon>
    </lineage>
</organism>
<dbReference type="AlphaFoldDB" id="A0A4Q5LPG0"/>
<evidence type="ECO:0000256" key="1">
    <source>
        <dbReference type="SAM" id="SignalP"/>
    </source>
</evidence>
<keyword evidence="1" id="KW-0732">Signal</keyword>
<proteinExistence type="predicted"/>